<dbReference type="Pfam" id="PF13855">
    <property type="entry name" value="LRR_8"/>
    <property type="match status" value="1"/>
</dbReference>
<proteinExistence type="inferred from homology"/>
<dbReference type="Proteomes" id="UP000694864">
    <property type="component" value="Chromosome 17"/>
</dbReference>
<comment type="similarity">
    <text evidence="2">Belongs to the RLP family.</text>
</comment>
<dbReference type="InterPro" id="IPR032675">
    <property type="entry name" value="LRR_dom_sf"/>
</dbReference>
<organism evidence="12 13">
    <name type="scientific">Camelina sativa</name>
    <name type="common">False flax</name>
    <name type="synonym">Myagrum sativum</name>
    <dbReference type="NCBI Taxonomy" id="90675"/>
    <lineage>
        <taxon>Eukaryota</taxon>
        <taxon>Viridiplantae</taxon>
        <taxon>Streptophyta</taxon>
        <taxon>Embryophyta</taxon>
        <taxon>Tracheophyta</taxon>
        <taxon>Spermatophyta</taxon>
        <taxon>Magnoliopsida</taxon>
        <taxon>eudicotyledons</taxon>
        <taxon>Gunneridae</taxon>
        <taxon>Pentapetalae</taxon>
        <taxon>rosids</taxon>
        <taxon>malvids</taxon>
        <taxon>Brassicales</taxon>
        <taxon>Brassicaceae</taxon>
        <taxon>Camelineae</taxon>
        <taxon>Camelina</taxon>
    </lineage>
</organism>
<keyword evidence="8 11" id="KW-0472">Membrane</keyword>
<evidence type="ECO:0000256" key="9">
    <source>
        <dbReference type="ARBA" id="ARBA00023170"/>
    </source>
</evidence>
<comment type="subcellular location">
    <subcellularLocation>
        <location evidence="1">Cell membrane</location>
        <topology evidence="1">Single-pass type I membrane protein</topology>
    </subcellularLocation>
</comment>
<sequence>MSSKRDNNIEPEYIRSGSISYYTSLVLMSKGVSMEMERILTIFTAIDFSGNQHHGPIPDSVGLLKELRILNMSNNAFTGHIPSSLANLTNLESLDLSQNKISGEIPSELGALSSLAWINVSYNQLVGSIPQGTQFQRQNCSSYEGNPGLNGPSLKDVCVDIKAPAPPQPELMETKEEEEESLSWVAAGFGFGPGVVFGLAMGYITASYKHEWFMKIFGRSKQHSTRTR</sequence>
<evidence type="ECO:0000256" key="2">
    <source>
        <dbReference type="ARBA" id="ARBA00009592"/>
    </source>
</evidence>
<evidence type="ECO:0000313" key="12">
    <source>
        <dbReference type="Proteomes" id="UP000694864"/>
    </source>
</evidence>
<evidence type="ECO:0000256" key="6">
    <source>
        <dbReference type="ARBA" id="ARBA00022737"/>
    </source>
</evidence>
<name>A0ABM0X1E7_CAMSA</name>
<reference evidence="12" key="1">
    <citation type="journal article" date="2014" name="Nat. Commun.">
        <title>The emerging biofuel crop Camelina sativa retains a highly undifferentiated hexaploid genome structure.</title>
        <authorList>
            <person name="Kagale S."/>
            <person name="Koh C."/>
            <person name="Nixon J."/>
            <person name="Bollina V."/>
            <person name="Clarke W.E."/>
            <person name="Tuteja R."/>
            <person name="Spillane C."/>
            <person name="Robinson S.J."/>
            <person name="Links M.G."/>
            <person name="Clarke C."/>
            <person name="Higgins E.E."/>
            <person name="Huebert T."/>
            <person name="Sharpe A.G."/>
            <person name="Parkin I.A."/>
        </authorList>
    </citation>
    <scope>NUCLEOTIDE SEQUENCE [LARGE SCALE GENOMIC DNA]</scope>
    <source>
        <strain evidence="12">cv. DH55</strain>
    </source>
</reference>
<dbReference type="PROSITE" id="PS51450">
    <property type="entry name" value="LRR"/>
    <property type="match status" value="1"/>
</dbReference>
<keyword evidence="6" id="KW-0677">Repeat</keyword>
<dbReference type="PANTHER" id="PTHR27004">
    <property type="entry name" value="RECEPTOR-LIKE PROTEIN 12 ISOFORM X1"/>
    <property type="match status" value="1"/>
</dbReference>
<dbReference type="PANTHER" id="PTHR27004:SF173">
    <property type="entry name" value="RECEPTOR-LIKE PROTEIN 7"/>
    <property type="match status" value="1"/>
</dbReference>
<protein>
    <submittedName>
        <fullName evidence="13">Receptor-like protein 12</fullName>
    </submittedName>
</protein>
<reference evidence="13" key="2">
    <citation type="submission" date="2025-08" db="UniProtKB">
        <authorList>
            <consortium name="RefSeq"/>
        </authorList>
    </citation>
    <scope>IDENTIFICATION</scope>
    <source>
        <tissue evidence="13">Leaf</tissue>
    </source>
</reference>
<gene>
    <name evidence="13" type="primary">LOC104758076</name>
</gene>
<dbReference type="RefSeq" id="XP_010479189.1">
    <property type="nucleotide sequence ID" value="XM_010480887.2"/>
</dbReference>
<feature type="transmembrane region" description="Helical" evidence="11">
    <location>
        <begin position="182"/>
        <end position="206"/>
    </location>
</feature>
<dbReference type="InterPro" id="IPR001611">
    <property type="entry name" value="Leu-rich_rpt"/>
</dbReference>
<evidence type="ECO:0000256" key="7">
    <source>
        <dbReference type="ARBA" id="ARBA00022989"/>
    </source>
</evidence>
<dbReference type="GeneID" id="104758076"/>
<keyword evidence="12" id="KW-1185">Reference proteome</keyword>
<keyword evidence="7 11" id="KW-1133">Transmembrane helix</keyword>
<evidence type="ECO:0000256" key="3">
    <source>
        <dbReference type="ARBA" id="ARBA00022475"/>
    </source>
</evidence>
<evidence type="ECO:0000256" key="10">
    <source>
        <dbReference type="ARBA" id="ARBA00023180"/>
    </source>
</evidence>
<evidence type="ECO:0000256" key="5">
    <source>
        <dbReference type="ARBA" id="ARBA00022692"/>
    </source>
</evidence>
<keyword evidence="9" id="KW-0675">Receptor</keyword>
<evidence type="ECO:0000256" key="4">
    <source>
        <dbReference type="ARBA" id="ARBA00022614"/>
    </source>
</evidence>
<evidence type="ECO:0000256" key="11">
    <source>
        <dbReference type="SAM" id="Phobius"/>
    </source>
</evidence>
<evidence type="ECO:0000256" key="8">
    <source>
        <dbReference type="ARBA" id="ARBA00023136"/>
    </source>
</evidence>
<keyword evidence="3" id="KW-1003">Cell membrane</keyword>
<evidence type="ECO:0000256" key="1">
    <source>
        <dbReference type="ARBA" id="ARBA00004251"/>
    </source>
</evidence>
<keyword evidence="4" id="KW-0433">Leucine-rich repeat</keyword>
<evidence type="ECO:0000313" key="13">
    <source>
        <dbReference type="RefSeq" id="XP_010479189.1"/>
    </source>
</evidence>
<keyword evidence="10" id="KW-0325">Glycoprotein</keyword>
<keyword evidence="5 11" id="KW-0812">Transmembrane</keyword>
<accession>A0ABM0X1E7</accession>
<dbReference type="Gene3D" id="3.80.10.10">
    <property type="entry name" value="Ribonuclease Inhibitor"/>
    <property type="match status" value="1"/>
</dbReference>
<dbReference type="SUPFAM" id="SSF52058">
    <property type="entry name" value="L domain-like"/>
    <property type="match status" value="1"/>
</dbReference>